<dbReference type="Gene3D" id="3.40.50.300">
    <property type="entry name" value="P-loop containing nucleotide triphosphate hydrolases"/>
    <property type="match status" value="1"/>
</dbReference>
<feature type="domain" description="OmpR/PhoB-type" evidence="7">
    <location>
        <begin position="1"/>
        <end position="109"/>
    </location>
</feature>
<dbReference type="InterPro" id="IPR036388">
    <property type="entry name" value="WH-like_DNA-bd_sf"/>
</dbReference>
<protein>
    <recommendedName>
        <fullName evidence="7">OmpR/PhoB-type domain-containing protein</fullName>
    </recommendedName>
</protein>
<name>A0A6G5RGJ6_9ACTN</name>
<dbReference type="CDD" id="cd15831">
    <property type="entry name" value="BTAD"/>
    <property type="match status" value="1"/>
</dbReference>
<dbReference type="EMBL" id="CP021978">
    <property type="protein sequence ID" value="QCD57253.1"/>
    <property type="molecule type" value="Genomic_DNA"/>
</dbReference>
<dbReference type="GO" id="GO:0006355">
    <property type="term" value="P:regulation of DNA-templated transcription"/>
    <property type="evidence" value="ECO:0007669"/>
    <property type="project" value="InterPro"/>
</dbReference>
<dbReference type="InterPro" id="IPR051677">
    <property type="entry name" value="AfsR-DnrI-RedD_regulator"/>
</dbReference>
<dbReference type="PANTHER" id="PTHR35807">
    <property type="entry name" value="TRANSCRIPTIONAL REGULATOR REDD-RELATED"/>
    <property type="match status" value="1"/>
</dbReference>
<keyword evidence="3" id="KW-0805">Transcription regulation</keyword>
<keyword evidence="9" id="KW-1185">Reference proteome</keyword>
<dbReference type="InterPro" id="IPR011990">
    <property type="entry name" value="TPR-like_helical_dom_sf"/>
</dbReference>
<feature type="DNA-binding region" description="OmpR/PhoB-type" evidence="6">
    <location>
        <begin position="1"/>
        <end position="109"/>
    </location>
</feature>
<evidence type="ECO:0000256" key="5">
    <source>
        <dbReference type="ARBA" id="ARBA00023163"/>
    </source>
</evidence>
<keyword evidence="2" id="KW-0902">Two-component regulatory system</keyword>
<dbReference type="PANTHER" id="PTHR35807:SF1">
    <property type="entry name" value="TRANSCRIPTIONAL REGULATOR REDD"/>
    <property type="match status" value="1"/>
</dbReference>
<proteinExistence type="inferred from homology"/>
<dbReference type="Gene3D" id="1.25.40.10">
    <property type="entry name" value="Tetratricopeptide repeat domain"/>
    <property type="match status" value="1"/>
</dbReference>
<keyword evidence="5" id="KW-0804">Transcription</keyword>
<dbReference type="GO" id="GO:0000160">
    <property type="term" value="P:phosphorelay signal transduction system"/>
    <property type="evidence" value="ECO:0007669"/>
    <property type="project" value="UniProtKB-KW"/>
</dbReference>
<dbReference type="SUPFAM" id="SSF46894">
    <property type="entry name" value="C-terminal effector domain of the bipartite response regulators"/>
    <property type="match status" value="1"/>
</dbReference>
<sequence>MEKPMRVNLLGPFEVYAGDDRANTAPAAQKVRQILALLALNANRVVRSGQLVEELWEDSPPTSVSTALQTYICQIRKKFELGSPRGDAARRRGARPTLSTVDGGYQLTLPDDRVDAFRFEPLISRARQEFHKGDFLRARNSVVTAMTLWRDSALVDVRKGSILESEALRLNELCNSARHLRIDADLHLGRHHELLSELTSLARLEPTNEGVQRQLMLALYRTDRRADALRAYQRARTSIADELGLDPSPELQALHTAILNSDDCLPGVPEPLRAAAATASASASATTQVPRHLPPAQARLSGRRGQLARAVGALTAPAAGRVVVVNGPLASGKSELCVHAAQEASPHYPDGTLFTRLLDSDDRPVDHAMVLRSFLRGLGAHDDQLNRDVTDLSLMFRAWTADRRVLVVLDDVTAPEDLAPLLPSGKGCGTLISGRRRLFVASSTEQVELDRLPLDDSLQVLGSAVADHRITMDPEGVRRLAELCHGLPGALFAVASKLRLRPHWTARQAANWIAESSQAGEDPLGIRSSLERSLIALPADARVAFETLISARGLRELSVEAVASLLSTSAFRAEALLEELVETHLLRASLPSAGGGFSYTWEPALAVLHSRHATPRLTDGVIPQAVPA</sequence>
<dbReference type="SMART" id="SM00862">
    <property type="entry name" value="Trans_reg_C"/>
    <property type="match status" value="1"/>
</dbReference>
<dbReference type="KEGG" id="shaw:CEB94_22210"/>
<keyword evidence="4 6" id="KW-0238">DNA-binding</keyword>
<dbReference type="SMART" id="SM01043">
    <property type="entry name" value="BTAD"/>
    <property type="match status" value="1"/>
</dbReference>
<organism evidence="8 9">
    <name type="scientific">Streptomyces hawaiiensis</name>
    <dbReference type="NCBI Taxonomy" id="67305"/>
    <lineage>
        <taxon>Bacteria</taxon>
        <taxon>Bacillati</taxon>
        <taxon>Actinomycetota</taxon>
        <taxon>Actinomycetes</taxon>
        <taxon>Kitasatosporales</taxon>
        <taxon>Streptomycetaceae</taxon>
        <taxon>Streptomyces</taxon>
    </lineage>
</organism>
<evidence type="ECO:0000256" key="2">
    <source>
        <dbReference type="ARBA" id="ARBA00023012"/>
    </source>
</evidence>
<dbReference type="InterPro" id="IPR005158">
    <property type="entry name" value="BTAD"/>
</dbReference>
<comment type="similarity">
    <text evidence="1">Belongs to the AfsR/DnrI/RedD regulatory family.</text>
</comment>
<evidence type="ECO:0000256" key="6">
    <source>
        <dbReference type="PROSITE-ProRule" id="PRU01091"/>
    </source>
</evidence>
<gene>
    <name evidence="8" type="ORF">CEB94_22210</name>
</gene>
<dbReference type="AlphaFoldDB" id="A0A6G5RGJ6"/>
<dbReference type="GO" id="GO:0003677">
    <property type="term" value="F:DNA binding"/>
    <property type="evidence" value="ECO:0007669"/>
    <property type="project" value="UniProtKB-UniRule"/>
</dbReference>
<dbReference type="SUPFAM" id="SSF48452">
    <property type="entry name" value="TPR-like"/>
    <property type="match status" value="1"/>
</dbReference>
<evidence type="ECO:0000256" key="3">
    <source>
        <dbReference type="ARBA" id="ARBA00023015"/>
    </source>
</evidence>
<dbReference type="SUPFAM" id="SSF52540">
    <property type="entry name" value="P-loop containing nucleoside triphosphate hydrolases"/>
    <property type="match status" value="1"/>
</dbReference>
<evidence type="ECO:0000259" key="7">
    <source>
        <dbReference type="PROSITE" id="PS51755"/>
    </source>
</evidence>
<evidence type="ECO:0000313" key="8">
    <source>
        <dbReference type="EMBL" id="QCD57253.1"/>
    </source>
</evidence>
<evidence type="ECO:0000256" key="4">
    <source>
        <dbReference type="ARBA" id="ARBA00023125"/>
    </source>
</evidence>
<dbReference type="InterPro" id="IPR001867">
    <property type="entry name" value="OmpR/PhoB-type_DNA-bd"/>
</dbReference>
<dbReference type="GO" id="GO:0043531">
    <property type="term" value="F:ADP binding"/>
    <property type="evidence" value="ECO:0007669"/>
    <property type="project" value="InterPro"/>
</dbReference>
<dbReference type="InterPro" id="IPR027417">
    <property type="entry name" value="P-loop_NTPase"/>
</dbReference>
<evidence type="ECO:0000313" key="9">
    <source>
        <dbReference type="Proteomes" id="UP000495940"/>
    </source>
</evidence>
<dbReference type="PROSITE" id="PS51755">
    <property type="entry name" value="OMPR_PHOB"/>
    <property type="match status" value="1"/>
</dbReference>
<reference evidence="8 9" key="1">
    <citation type="submission" date="2017-06" db="EMBL/GenBank/DDBJ databases">
        <title>Complete Genome Sequence of Streptomyces hawaiiensis NRRL 15010 and insights into acyldepsipeptides biosynthesis.</title>
        <authorList>
            <person name="Mariita R.M."/>
            <person name="Sello J.K."/>
        </authorList>
    </citation>
    <scope>NUCLEOTIDE SEQUENCE [LARGE SCALE GENOMIC DNA]</scope>
    <source>
        <strain evidence="8 9">ATCC 12236</strain>
    </source>
</reference>
<dbReference type="InterPro" id="IPR016032">
    <property type="entry name" value="Sig_transdc_resp-reg_C-effctor"/>
</dbReference>
<accession>A0A6G5RGJ6</accession>
<evidence type="ECO:0000256" key="1">
    <source>
        <dbReference type="ARBA" id="ARBA00005820"/>
    </source>
</evidence>
<dbReference type="Pfam" id="PF00486">
    <property type="entry name" value="Trans_reg_C"/>
    <property type="match status" value="1"/>
</dbReference>
<dbReference type="Pfam" id="PF03704">
    <property type="entry name" value="BTAD"/>
    <property type="match status" value="1"/>
</dbReference>
<dbReference type="Gene3D" id="1.10.10.10">
    <property type="entry name" value="Winged helix-like DNA-binding domain superfamily/Winged helix DNA-binding domain"/>
    <property type="match status" value="1"/>
</dbReference>
<dbReference type="Proteomes" id="UP000495940">
    <property type="component" value="Chromosome"/>
</dbReference>